<dbReference type="InterPro" id="IPR056423">
    <property type="entry name" value="BACK_BPM_SPOP"/>
</dbReference>
<feature type="domain" description="MATH" evidence="5">
    <location>
        <begin position="26"/>
        <end position="149"/>
    </location>
</feature>
<accession>A0ABC9BD40</accession>
<dbReference type="PROSITE" id="PS50097">
    <property type="entry name" value="BTB"/>
    <property type="match status" value="1"/>
</dbReference>
<reference evidence="7" key="1">
    <citation type="submission" date="2024-06" db="EMBL/GenBank/DDBJ databases">
        <authorList>
            <person name="Ryan C."/>
        </authorList>
    </citation>
    <scope>NUCLEOTIDE SEQUENCE [LARGE SCALE GENOMIC DNA]</scope>
</reference>
<comment type="similarity">
    <text evidence="2">Belongs to the Tdpoz family.</text>
</comment>
<dbReference type="InterPro" id="IPR008974">
    <property type="entry name" value="TRAF-like"/>
</dbReference>
<name>A0ABC9BD40_9POAL</name>
<dbReference type="SMART" id="SM00225">
    <property type="entry name" value="BTB"/>
    <property type="match status" value="1"/>
</dbReference>
<dbReference type="InterPro" id="IPR011333">
    <property type="entry name" value="SKP1/BTB/POZ_sf"/>
</dbReference>
<reference evidence="6 7" key="2">
    <citation type="submission" date="2024-10" db="EMBL/GenBank/DDBJ databases">
        <authorList>
            <person name="Ryan C."/>
        </authorList>
    </citation>
    <scope>NUCLEOTIDE SEQUENCE [LARGE SCALE GENOMIC DNA]</scope>
</reference>
<dbReference type="CDD" id="cd00121">
    <property type="entry name" value="MATH"/>
    <property type="match status" value="1"/>
</dbReference>
<dbReference type="InterPro" id="IPR045005">
    <property type="entry name" value="BPM1-6"/>
</dbReference>
<dbReference type="PANTHER" id="PTHR26379:SF433">
    <property type="entry name" value="OS08G0226800 PROTEIN"/>
    <property type="match status" value="1"/>
</dbReference>
<sequence>MGHPPQEAKGTQANQTASRCTTEAENGTHTFEIVGYSFKRGIGIGNFFQSETFTVGGHDWAIRFYPDGVSKGTKEFAAISLQLLTKDAPVRACYNLFLLNQFTRNPECIMCSQSTATMFEPHNYFVARERKLESSRYLLNDCLIIECHLTVVKYSQLLKTKGDFEIQVPPSNLSEHFGRLFMEEEGADVVFTVRGEAFPAHKLVLATRSPVFKAQLLHGQTDATKAHYVPVDDMQPVVFKAFLNFIYTDSLPDFSDDLDAENYIEIIKHLLVAADVYAMDRLKLLCASILAKQLRVETVATTFALADQRNCASLKDVCIEFMASSGKMDAVVATQGYASVKRTCPSIIVDALERTCRFRKA</sequence>
<comment type="pathway">
    <text evidence="1">Protein modification; protein ubiquitination.</text>
</comment>
<dbReference type="InterPro" id="IPR002083">
    <property type="entry name" value="MATH/TRAF_dom"/>
</dbReference>
<dbReference type="Proteomes" id="UP001497457">
    <property type="component" value="Chromosome 25rd"/>
</dbReference>
<dbReference type="Gene3D" id="2.60.210.10">
    <property type="entry name" value="Apoptosis, Tumor Necrosis Factor Receptor Associated Protein 2, Chain A"/>
    <property type="match status" value="1"/>
</dbReference>
<evidence type="ECO:0000313" key="7">
    <source>
        <dbReference type="Proteomes" id="UP001497457"/>
    </source>
</evidence>
<organism evidence="6 7">
    <name type="scientific">Urochloa decumbens</name>
    <dbReference type="NCBI Taxonomy" id="240449"/>
    <lineage>
        <taxon>Eukaryota</taxon>
        <taxon>Viridiplantae</taxon>
        <taxon>Streptophyta</taxon>
        <taxon>Embryophyta</taxon>
        <taxon>Tracheophyta</taxon>
        <taxon>Spermatophyta</taxon>
        <taxon>Magnoliopsida</taxon>
        <taxon>Liliopsida</taxon>
        <taxon>Poales</taxon>
        <taxon>Poaceae</taxon>
        <taxon>PACMAD clade</taxon>
        <taxon>Panicoideae</taxon>
        <taxon>Panicodae</taxon>
        <taxon>Paniceae</taxon>
        <taxon>Melinidinae</taxon>
        <taxon>Urochloa</taxon>
    </lineage>
</organism>
<dbReference type="PROSITE" id="PS50144">
    <property type="entry name" value="MATH"/>
    <property type="match status" value="1"/>
</dbReference>
<dbReference type="Gene3D" id="1.25.40.420">
    <property type="match status" value="1"/>
</dbReference>
<dbReference type="Gene3D" id="3.30.710.10">
    <property type="entry name" value="Potassium Channel Kv1.1, Chain A"/>
    <property type="match status" value="1"/>
</dbReference>
<feature type="region of interest" description="Disordered" evidence="3">
    <location>
        <begin position="1"/>
        <end position="23"/>
    </location>
</feature>
<evidence type="ECO:0000256" key="1">
    <source>
        <dbReference type="ARBA" id="ARBA00004906"/>
    </source>
</evidence>
<keyword evidence="7" id="KW-1185">Reference proteome</keyword>
<protein>
    <submittedName>
        <fullName evidence="6">Uncharacterized protein</fullName>
    </submittedName>
</protein>
<feature type="compositionally biased region" description="Polar residues" evidence="3">
    <location>
        <begin position="9"/>
        <end position="23"/>
    </location>
</feature>
<dbReference type="SUPFAM" id="SSF49599">
    <property type="entry name" value="TRAF domain-like"/>
    <property type="match status" value="1"/>
</dbReference>
<proteinExistence type="inferred from homology"/>
<gene>
    <name evidence="6" type="ORF">URODEC1_LOCUS63424</name>
</gene>
<dbReference type="PANTHER" id="PTHR26379">
    <property type="entry name" value="BTB/POZ AND MATH DOMAIN-CONTAINING PROTEIN 1"/>
    <property type="match status" value="1"/>
</dbReference>
<evidence type="ECO:0000259" key="5">
    <source>
        <dbReference type="PROSITE" id="PS50144"/>
    </source>
</evidence>
<dbReference type="AlphaFoldDB" id="A0ABC9BD40"/>
<evidence type="ECO:0000259" key="4">
    <source>
        <dbReference type="PROSITE" id="PS50097"/>
    </source>
</evidence>
<evidence type="ECO:0000313" key="6">
    <source>
        <dbReference type="EMBL" id="CAL4997505.1"/>
    </source>
</evidence>
<dbReference type="SUPFAM" id="SSF54695">
    <property type="entry name" value="POZ domain"/>
    <property type="match status" value="1"/>
</dbReference>
<dbReference type="Pfam" id="PF22486">
    <property type="entry name" value="MATH_2"/>
    <property type="match status" value="1"/>
</dbReference>
<dbReference type="Pfam" id="PF00651">
    <property type="entry name" value="BTB"/>
    <property type="match status" value="1"/>
</dbReference>
<dbReference type="InterPro" id="IPR000210">
    <property type="entry name" value="BTB/POZ_dom"/>
</dbReference>
<dbReference type="EMBL" id="OZ075135">
    <property type="protein sequence ID" value="CAL4997505.1"/>
    <property type="molecule type" value="Genomic_DNA"/>
</dbReference>
<feature type="domain" description="BTB" evidence="4">
    <location>
        <begin position="187"/>
        <end position="251"/>
    </location>
</feature>
<evidence type="ECO:0000256" key="3">
    <source>
        <dbReference type="SAM" id="MobiDB-lite"/>
    </source>
</evidence>
<dbReference type="Pfam" id="PF24570">
    <property type="entry name" value="BACK_BPM_SPOP"/>
    <property type="match status" value="1"/>
</dbReference>
<evidence type="ECO:0000256" key="2">
    <source>
        <dbReference type="ARBA" id="ARBA00010846"/>
    </source>
</evidence>